<name>A0A3M0Z2A9_9BACT</name>
<comment type="function">
    <text evidence="14">Acts as a processive, ATP-dependent zinc metallopeptidase for both cytoplasmic and membrane proteins. Plays a role in the quality control of integral membrane proteins.</text>
</comment>
<keyword evidence="10 14" id="KW-1133">Transmembrane helix</keyword>
<evidence type="ECO:0000256" key="7">
    <source>
        <dbReference type="ARBA" id="ARBA00022801"/>
    </source>
</evidence>
<keyword evidence="7 14" id="KW-0378">Hydrolase</keyword>
<comment type="similarity">
    <text evidence="15">Belongs to the AAA ATPase family.</text>
</comment>
<evidence type="ECO:0000256" key="9">
    <source>
        <dbReference type="ARBA" id="ARBA00022840"/>
    </source>
</evidence>
<evidence type="ECO:0000256" key="1">
    <source>
        <dbReference type="ARBA" id="ARBA00004370"/>
    </source>
</evidence>
<dbReference type="InterPro" id="IPR041569">
    <property type="entry name" value="AAA_lid_3"/>
</dbReference>
<feature type="binding site" evidence="14">
    <location>
        <begin position="369"/>
        <end position="376"/>
    </location>
    <ligand>
        <name>ATP</name>
        <dbReference type="ChEBI" id="CHEBI:30616"/>
    </ligand>
</feature>
<protein>
    <recommendedName>
        <fullName evidence="14">ATP-dependent zinc metalloprotease FtsH</fullName>
        <ecNumber evidence="14">3.4.24.-</ecNumber>
    </recommendedName>
</protein>
<evidence type="ECO:0000256" key="6">
    <source>
        <dbReference type="ARBA" id="ARBA00022741"/>
    </source>
</evidence>
<comment type="similarity">
    <text evidence="13 14">In the central section; belongs to the AAA ATPase family.</text>
</comment>
<dbReference type="AlphaFoldDB" id="A0A3M0Z2A9"/>
<comment type="subunit">
    <text evidence="14">Homohexamer.</text>
</comment>
<dbReference type="GO" id="GO:0008270">
    <property type="term" value="F:zinc ion binding"/>
    <property type="evidence" value="ECO:0007669"/>
    <property type="project" value="UniProtKB-UniRule"/>
</dbReference>
<dbReference type="FunFam" id="3.40.50.300:FF:000001">
    <property type="entry name" value="ATP-dependent zinc metalloprotease FtsH"/>
    <property type="match status" value="1"/>
</dbReference>
<evidence type="ECO:0000313" key="17">
    <source>
        <dbReference type="EMBL" id="RMD77171.1"/>
    </source>
</evidence>
<keyword evidence="14" id="KW-1003">Cell membrane</keyword>
<reference evidence="17 18" key="1">
    <citation type="submission" date="2018-10" db="EMBL/GenBank/DDBJ databases">
        <title>Thermophilic Lithotrophy and Phototrophy in an Intertidal, Iron-rich, Geothermal Spring.</title>
        <authorList>
            <person name="Ward L.M."/>
            <person name="Idei A."/>
            <person name="Nakagawa M."/>
            <person name="Ueno Y."/>
            <person name="Fischer W."/>
            <person name="Mcglynn S.E."/>
        </authorList>
    </citation>
    <scope>NUCLEOTIDE SEQUENCE [LARGE SCALE GENOMIC DNA]</scope>
    <source>
        <strain evidence="17">J137</strain>
    </source>
</reference>
<organism evidence="17 18">
    <name type="scientific">Candidatus Dojkabacteria bacterium</name>
    <dbReference type="NCBI Taxonomy" id="2099670"/>
    <lineage>
        <taxon>Bacteria</taxon>
        <taxon>Candidatus Dojkabacteria</taxon>
    </lineage>
</organism>
<dbReference type="NCBIfam" id="TIGR01241">
    <property type="entry name" value="FtsH_fam"/>
    <property type="match status" value="1"/>
</dbReference>
<feature type="binding site" evidence="14">
    <location>
        <position position="665"/>
    </location>
    <ligand>
        <name>Zn(2+)</name>
        <dbReference type="ChEBI" id="CHEBI:29105"/>
        <note>catalytic</note>
    </ligand>
</feature>
<evidence type="ECO:0000256" key="8">
    <source>
        <dbReference type="ARBA" id="ARBA00022833"/>
    </source>
</evidence>
<feature type="binding site" evidence="14">
    <location>
        <position position="589"/>
    </location>
    <ligand>
        <name>Zn(2+)</name>
        <dbReference type="ChEBI" id="CHEBI:29105"/>
        <note>catalytic</note>
    </ligand>
</feature>
<dbReference type="InterPro" id="IPR003593">
    <property type="entry name" value="AAA+_ATPase"/>
</dbReference>
<dbReference type="PANTHER" id="PTHR23076:SF113">
    <property type="entry name" value="ATP-DEPENDENT ZINC METALLOPROTEASE FTSH 1, CHLOROPLASTIC-RELATED"/>
    <property type="match status" value="1"/>
</dbReference>
<dbReference type="CDD" id="cd19501">
    <property type="entry name" value="RecA-like_FtsH"/>
    <property type="match status" value="1"/>
</dbReference>
<comment type="similarity">
    <text evidence="2 14">In the C-terminal section; belongs to the peptidase M41 family.</text>
</comment>
<dbReference type="Gene3D" id="3.40.50.300">
    <property type="entry name" value="P-loop containing nucleotide triphosphate hydrolases"/>
    <property type="match status" value="1"/>
</dbReference>
<proteinExistence type="inferred from homology"/>
<evidence type="ECO:0000313" key="18">
    <source>
        <dbReference type="Proteomes" id="UP000269410"/>
    </source>
</evidence>
<dbReference type="InterPro" id="IPR005936">
    <property type="entry name" value="FtsH"/>
</dbReference>
<feature type="active site" evidence="14">
    <location>
        <position position="590"/>
    </location>
</feature>
<evidence type="ECO:0000256" key="12">
    <source>
        <dbReference type="ARBA" id="ARBA00023136"/>
    </source>
</evidence>
<dbReference type="GO" id="GO:0005886">
    <property type="term" value="C:plasma membrane"/>
    <property type="evidence" value="ECO:0007669"/>
    <property type="project" value="UniProtKB-SubCell"/>
</dbReference>
<evidence type="ECO:0000256" key="5">
    <source>
        <dbReference type="ARBA" id="ARBA00022723"/>
    </source>
</evidence>
<dbReference type="InterPro" id="IPR027417">
    <property type="entry name" value="P-loop_NTPase"/>
</dbReference>
<evidence type="ECO:0000256" key="14">
    <source>
        <dbReference type="HAMAP-Rule" id="MF_01458"/>
    </source>
</evidence>
<dbReference type="EC" id="3.4.24.-" evidence="14"/>
<dbReference type="HAMAP" id="MF_01458">
    <property type="entry name" value="FtsH"/>
    <property type="match status" value="1"/>
</dbReference>
<accession>A0A3M0Z2A9</accession>
<keyword evidence="3 14" id="KW-0645">Protease</keyword>
<dbReference type="PANTHER" id="PTHR23076">
    <property type="entry name" value="METALLOPROTEASE M41 FTSH"/>
    <property type="match status" value="1"/>
</dbReference>
<sequence>MKAFDNNKTEVGDPKKPKVRIMRLNPIYPVLALVLLSLFFIQFFTSGTNSSEYGQKKSINRLVDDLEDNRVSKIVSTSEGNVYVYGKMIDVFSLKEKSNSIKSNIEVIYVSPDDFFRELFVQKKLTDQIRAFLNGSFRRYSELVLSDKFSYSISNDFRTVIISKEINVENFYKLLDEFRAKQNGKVFNVEAVSVQLLSTLASNYGDFIGLQIGLYKVFFEVDGYLVALRKDNNITRYQLDWNQNVTSLASFLQAEGFSMGTDNFSIISANLPSPVSLDLIIQLSGIVLLLFFGFIIFRSFQGGGGMGITQFGQTRAKLFFGSKTQVTFKDVAGIDEAKDELYEVVQFLKYPSKFIKLGARIPKGILMVGPPGTGKTLLARAIAGEAGVPFFHTSGSEFEEMLVGAGASRVRDLFAKAKKVAPSLIFIDEIDAVARKRGTKINTGANEQTLNQILVEMDGFETNTNVIVIAATNRPDVLDPAILRPGRFDRQIRIELPDSQGRLEILNVHAKNKKLDKSVNLSNLSKKTIGFSGADLENILNEAAIIAAKRSSDFITNEDIEEAYSKVTLGLAKKTRTRTQKEMELVAVHEAGHALVAWFLPDATPVDRISIISRGSSGGVTMFLPEKDEYIISRRKLIAEIIVTLGGRAAEEVILDDITTGAVSDIDKATDIARRFVQRFGMSENLGLVRYGEFEENDYLGYAYSNNRSYSEETASKIDKEILKLITDAYNSAKKIISENKSKLVELKDALLEKEILNKEEFEQIMRNKA</sequence>
<dbReference type="SUPFAM" id="SSF52540">
    <property type="entry name" value="P-loop containing nucleoside triphosphate hydrolases"/>
    <property type="match status" value="1"/>
</dbReference>
<comment type="subcellular location">
    <subcellularLocation>
        <location evidence="14">Cell membrane</location>
        <topology evidence="14">Multi-pass membrane protein</topology>
        <orientation evidence="14">Cytoplasmic side</orientation>
    </subcellularLocation>
    <subcellularLocation>
        <location evidence="1">Membrane</location>
    </subcellularLocation>
</comment>
<evidence type="ECO:0000256" key="4">
    <source>
        <dbReference type="ARBA" id="ARBA00022692"/>
    </source>
</evidence>
<dbReference type="Gene3D" id="1.10.8.60">
    <property type="match status" value="1"/>
</dbReference>
<evidence type="ECO:0000259" key="16">
    <source>
        <dbReference type="SMART" id="SM00382"/>
    </source>
</evidence>
<dbReference type="PROSITE" id="PS00674">
    <property type="entry name" value="AAA"/>
    <property type="match status" value="1"/>
</dbReference>
<evidence type="ECO:0000256" key="13">
    <source>
        <dbReference type="ARBA" id="ARBA00061570"/>
    </source>
</evidence>
<dbReference type="Pfam" id="PF01434">
    <property type="entry name" value="Peptidase_M41"/>
    <property type="match status" value="1"/>
</dbReference>
<dbReference type="Proteomes" id="UP000269410">
    <property type="component" value="Unassembled WGS sequence"/>
</dbReference>
<dbReference type="GO" id="GO:0005524">
    <property type="term" value="F:ATP binding"/>
    <property type="evidence" value="ECO:0007669"/>
    <property type="project" value="UniProtKB-UniRule"/>
</dbReference>
<gene>
    <name evidence="17" type="primary">hflB</name>
    <name evidence="14" type="synonym">ftsH</name>
    <name evidence="17" type="ORF">D6810_01805</name>
</gene>
<evidence type="ECO:0000256" key="11">
    <source>
        <dbReference type="ARBA" id="ARBA00023049"/>
    </source>
</evidence>
<dbReference type="SMART" id="SM00382">
    <property type="entry name" value="AAA"/>
    <property type="match status" value="1"/>
</dbReference>
<comment type="caution">
    <text evidence="17">The sequence shown here is derived from an EMBL/GenBank/DDBJ whole genome shotgun (WGS) entry which is preliminary data.</text>
</comment>
<keyword evidence="4 14" id="KW-0812">Transmembrane</keyword>
<dbReference type="GO" id="GO:0030163">
    <property type="term" value="P:protein catabolic process"/>
    <property type="evidence" value="ECO:0007669"/>
    <property type="project" value="UniProtKB-UniRule"/>
</dbReference>
<dbReference type="InterPro" id="IPR003959">
    <property type="entry name" value="ATPase_AAA_core"/>
</dbReference>
<dbReference type="SUPFAM" id="SSF140990">
    <property type="entry name" value="FtsH protease domain-like"/>
    <property type="match status" value="1"/>
</dbReference>
<dbReference type="GO" id="GO:0016887">
    <property type="term" value="F:ATP hydrolysis activity"/>
    <property type="evidence" value="ECO:0007669"/>
    <property type="project" value="UniProtKB-UniRule"/>
</dbReference>
<comment type="cofactor">
    <cofactor evidence="14">
        <name>Zn(2+)</name>
        <dbReference type="ChEBI" id="CHEBI:29105"/>
    </cofactor>
    <text evidence="14">Binds 1 zinc ion per subunit.</text>
</comment>
<dbReference type="InterPro" id="IPR003960">
    <property type="entry name" value="ATPase_AAA_CS"/>
</dbReference>
<dbReference type="Gene3D" id="1.20.58.760">
    <property type="entry name" value="Peptidase M41"/>
    <property type="match status" value="1"/>
</dbReference>
<dbReference type="FunFam" id="1.10.8.60:FF:000001">
    <property type="entry name" value="ATP-dependent zinc metalloprotease FtsH"/>
    <property type="match status" value="1"/>
</dbReference>
<dbReference type="GO" id="GO:0004176">
    <property type="term" value="F:ATP-dependent peptidase activity"/>
    <property type="evidence" value="ECO:0007669"/>
    <property type="project" value="InterPro"/>
</dbReference>
<dbReference type="InterPro" id="IPR037219">
    <property type="entry name" value="Peptidase_M41-like"/>
</dbReference>
<keyword evidence="11 14" id="KW-0482">Metalloprotease</keyword>
<feature type="binding site" evidence="14">
    <location>
        <position position="593"/>
    </location>
    <ligand>
        <name>Zn(2+)</name>
        <dbReference type="ChEBI" id="CHEBI:29105"/>
        <note>catalytic</note>
    </ligand>
</feature>
<comment type="caution">
    <text evidence="14">Lacks conserved residue(s) required for the propagation of feature annotation.</text>
</comment>
<dbReference type="InterPro" id="IPR000642">
    <property type="entry name" value="Peptidase_M41"/>
</dbReference>
<evidence type="ECO:0000256" key="10">
    <source>
        <dbReference type="ARBA" id="ARBA00022989"/>
    </source>
</evidence>
<keyword evidence="8 14" id="KW-0862">Zinc</keyword>
<evidence type="ECO:0000256" key="15">
    <source>
        <dbReference type="RuleBase" id="RU003651"/>
    </source>
</evidence>
<keyword evidence="12 14" id="KW-0472">Membrane</keyword>
<evidence type="ECO:0000256" key="2">
    <source>
        <dbReference type="ARBA" id="ARBA00010044"/>
    </source>
</evidence>
<dbReference type="GO" id="GO:0006508">
    <property type="term" value="P:proteolysis"/>
    <property type="evidence" value="ECO:0007669"/>
    <property type="project" value="UniProtKB-KW"/>
</dbReference>
<keyword evidence="5 14" id="KW-0479">Metal-binding</keyword>
<feature type="transmembrane region" description="Helical" evidence="14">
    <location>
        <begin position="26"/>
        <end position="45"/>
    </location>
</feature>
<dbReference type="GO" id="GO:0004222">
    <property type="term" value="F:metalloendopeptidase activity"/>
    <property type="evidence" value="ECO:0007669"/>
    <property type="project" value="InterPro"/>
</dbReference>
<dbReference type="FunFam" id="1.20.58.760:FF:000001">
    <property type="entry name" value="ATP-dependent zinc metalloprotease FtsH"/>
    <property type="match status" value="1"/>
</dbReference>
<dbReference type="Pfam" id="PF00004">
    <property type="entry name" value="AAA"/>
    <property type="match status" value="1"/>
</dbReference>
<evidence type="ECO:0000256" key="3">
    <source>
        <dbReference type="ARBA" id="ARBA00022670"/>
    </source>
</evidence>
<dbReference type="EMBL" id="RFKV01000057">
    <property type="protein sequence ID" value="RMD77171.1"/>
    <property type="molecule type" value="Genomic_DNA"/>
</dbReference>
<feature type="domain" description="AAA+ ATPase" evidence="16">
    <location>
        <begin position="361"/>
        <end position="498"/>
    </location>
</feature>
<keyword evidence="9 14" id="KW-0067">ATP-binding</keyword>
<keyword evidence="6 14" id="KW-0547">Nucleotide-binding</keyword>
<dbReference type="Pfam" id="PF17862">
    <property type="entry name" value="AAA_lid_3"/>
    <property type="match status" value="1"/>
</dbReference>